<sequence length="156" mass="16015">VQTLAAAAASGPASSGSAQSFGSGDGKPAASTAERLRDLPAAERDRELLSLVRRQTAAVLGHPSADAVAPARAFHDAGFDSLMAVELRTRISDETGLPVSAMAVFDYPDPQALAGHLADLVAGGSAGASEPPVQQRLETSTADELFDFIDHELGFS</sequence>
<dbReference type="Pfam" id="PF00550">
    <property type="entry name" value="PP-binding"/>
    <property type="match status" value="1"/>
</dbReference>
<keyword evidence="1" id="KW-0596">Phosphopantetheine</keyword>
<dbReference type="PANTHER" id="PTHR43775:SF51">
    <property type="entry name" value="INACTIVE PHENOLPHTHIOCEROL SYNTHESIS POLYKETIDE SYNTHASE TYPE I PKS1-RELATED"/>
    <property type="match status" value="1"/>
</dbReference>
<feature type="compositionally biased region" description="Low complexity" evidence="4">
    <location>
        <begin position="1"/>
        <end position="22"/>
    </location>
</feature>
<keyword evidence="2" id="KW-0597">Phosphoprotein</keyword>
<dbReference type="PANTHER" id="PTHR43775">
    <property type="entry name" value="FATTY ACID SYNTHASE"/>
    <property type="match status" value="1"/>
</dbReference>
<keyword evidence="7" id="KW-1185">Reference proteome</keyword>
<dbReference type="EMBL" id="JBHTHR010000610">
    <property type="protein sequence ID" value="MFD0802821.1"/>
    <property type="molecule type" value="Genomic_DNA"/>
</dbReference>
<reference evidence="7" key="1">
    <citation type="journal article" date="2019" name="Int. J. Syst. Evol. Microbiol.">
        <title>The Global Catalogue of Microorganisms (GCM) 10K type strain sequencing project: providing services to taxonomists for standard genome sequencing and annotation.</title>
        <authorList>
            <consortium name="The Broad Institute Genomics Platform"/>
            <consortium name="The Broad Institute Genome Sequencing Center for Infectious Disease"/>
            <person name="Wu L."/>
            <person name="Ma J."/>
        </authorList>
    </citation>
    <scope>NUCLEOTIDE SEQUENCE [LARGE SCALE GENOMIC DNA]</scope>
    <source>
        <strain evidence="7">CCUG 63369</strain>
    </source>
</reference>
<evidence type="ECO:0000259" key="5">
    <source>
        <dbReference type="PROSITE" id="PS50075"/>
    </source>
</evidence>
<dbReference type="InterPro" id="IPR020806">
    <property type="entry name" value="PKS_PP-bd"/>
</dbReference>
<evidence type="ECO:0000313" key="6">
    <source>
        <dbReference type="EMBL" id="MFD0802821.1"/>
    </source>
</evidence>
<dbReference type="Proteomes" id="UP001596956">
    <property type="component" value="Unassembled WGS sequence"/>
</dbReference>
<dbReference type="PROSITE" id="PS50075">
    <property type="entry name" value="CARRIER"/>
    <property type="match status" value="1"/>
</dbReference>
<accession>A0ABW3BJ10</accession>
<dbReference type="SUPFAM" id="SSF47336">
    <property type="entry name" value="ACP-like"/>
    <property type="match status" value="1"/>
</dbReference>
<comment type="caution">
    <text evidence="6">The sequence shown here is derived from an EMBL/GenBank/DDBJ whole genome shotgun (WGS) entry which is preliminary data.</text>
</comment>
<evidence type="ECO:0000313" key="7">
    <source>
        <dbReference type="Proteomes" id="UP001596956"/>
    </source>
</evidence>
<protein>
    <submittedName>
        <fullName evidence="6">Acyl carrier protein</fullName>
    </submittedName>
</protein>
<dbReference type="Gene3D" id="1.10.1200.10">
    <property type="entry name" value="ACP-like"/>
    <property type="match status" value="1"/>
</dbReference>
<dbReference type="InterPro" id="IPR050091">
    <property type="entry name" value="PKS_NRPS_Biosynth_Enz"/>
</dbReference>
<feature type="non-terminal residue" evidence="6">
    <location>
        <position position="1"/>
    </location>
</feature>
<dbReference type="InterPro" id="IPR006162">
    <property type="entry name" value="Ppantetheine_attach_site"/>
</dbReference>
<feature type="region of interest" description="Disordered" evidence="4">
    <location>
        <begin position="1"/>
        <end position="40"/>
    </location>
</feature>
<evidence type="ECO:0000256" key="3">
    <source>
        <dbReference type="ARBA" id="ARBA00022679"/>
    </source>
</evidence>
<gene>
    <name evidence="6" type="ORF">ACFQZU_16045</name>
</gene>
<dbReference type="SMART" id="SM00823">
    <property type="entry name" value="PKS_PP"/>
    <property type="match status" value="1"/>
</dbReference>
<feature type="domain" description="Carrier" evidence="5">
    <location>
        <begin position="46"/>
        <end position="121"/>
    </location>
</feature>
<evidence type="ECO:0000256" key="4">
    <source>
        <dbReference type="SAM" id="MobiDB-lite"/>
    </source>
</evidence>
<name>A0ABW3BJ10_9ACTN</name>
<keyword evidence="3" id="KW-0808">Transferase</keyword>
<dbReference type="InterPro" id="IPR036736">
    <property type="entry name" value="ACP-like_sf"/>
</dbReference>
<dbReference type="InterPro" id="IPR009081">
    <property type="entry name" value="PP-bd_ACP"/>
</dbReference>
<evidence type="ECO:0000256" key="2">
    <source>
        <dbReference type="ARBA" id="ARBA00022553"/>
    </source>
</evidence>
<evidence type="ECO:0000256" key="1">
    <source>
        <dbReference type="ARBA" id="ARBA00022450"/>
    </source>
</evidence>
<organism evidence="6 7">
    <name type="scientific">Streptomonospora algeriensis</name>
    <dbReference type="NCBI Taxonomy" id="995084"/>
    <lineage>
        <taxon>Bacteria</taxon>
        <taxon>Bacillati</taxon>
        <taxon>Actinomycetota</taxon>
        <taxon>Actinomycetes</taxon>
        <taxon>Streptosporangiales</taxon>
        <taxon>Nocardiopsidaceae</taxon>
        <taxon>Streptomonospora</taxon>
    </lineage>
</organism>
<dbReference type="SMART" id="SM01294">
    <property type="entry name" value="PKS_PP_betabranch"/>
    <property type="match status" value="1"/>
</dbReference>
<proteinExistence type="predicted"/>
<dbReference type="PROSITE" id="PS00012">
    <property type="entry name" value="PHOSPHOPANTETHEINE"/>
    <property type="match status" value="1"/>
</dbReference>